<dbReference type="PRINTS" id="PR00111">
    <property type="entry name" value="ABHYDROLASE"/>
</dbReference>
<organism evidence="3 4">
    <name type="scientific">Carnobacterium inhibens subsp. gilichinskyi</name>
    <dbReference type="NCBI Taxonomy" id="1266845"/>
    <lineage>
        <taxon>Bacteria</taxon>
        <taxon>Bacillati</taxon>
        <taxon>Bacillota</taxon>
        <taxon>Bacilli</taxon>
        <taxon>Lactobacillales</taxon>
        <taxon>Carnobacteriaceae</taxon>
        <taxon>Carnobacterium</taxon>
    </lineage>
</organism>
<feature type="domain" description="AB hydrolase-1" evidence="2">
    <location>
        <begin position="28"/>
        <end position="273"/>
    </location>
</feature>
<dbReference type="PANTHER" id="PTHR43329">
    <property type="entry name" value="EPOXIDE HYDROLASE"/>
    <property type="match status" value="1"/>
</dbReference>
<dbReference type="EMBL" id="CP006812">
    <property type="protein sequence ID" value="AGY80816.1"/>
    <property type="molecule type" value="Genomic_DNA"/>
</dbReference>
<dbReference type="PRINTS" id="PR00412">
    <property type="entry name" value="EPOXHYDRLASE"/>
</dbReference>
<dbReference type="AlphaFoldDB" id="U5S701"/>
<dbReference type="Gene3D" id="3.40.50.1820">
    <property type="entry name" value="alpha/beta hydrolase"/>
    <property type="match status" value="1"/>
</dbReference>
<dbReference type="InterPro" id="IPR000639">
    <property type="entry name" value="Epox_hydrolase-like"/>
</dbReference>
<dbReference type="Pfam" id="PF00561">
    <property type="entry name" value="Abhydrolase_1"/>
    <property type="match status" value="1"/>
</dbReference>
<accession>U5S701</accession>
<name>U5S701_9LACT</name>
<keyword evidence="1 3" id="KW-0378">Hydrolase</keyword>
<evidence type="ECO:0000256" key="1">
    <source>
        <dbReference type="ARBA" id="ARBA00022801"/>
    </source>
</evidence>
<dbReference type="Proteomes" id="UP000017469">
    <property type="component" value="Chromosome"/>
</dbReference>
<dbReference type="InterPro" id="IPR000073">
    <property type="entry name" value="AB_hydrolase_1"/>
</dbReference>
<dbReference type="KEGG" id="caw:Q783_00205"/>
<gene>
    <name evidence="3" type="ORF">Q783_00205</name>
</gene>
<sequence length="293" mass="33154">MGIQEHKYIETNGIKLHVVQQGPENGQLVILLHGFPEFWYGWSNQMSELANKGFRVWAPDQRGYNLSDKPKKVSDYRTDHLAADVAGLIKASGKEKVVLVGHDWGGIVAWRVAREYPELLRKLIILNAPHELAMSNKLLTHPLQILKSSYIAFFQLRGIPEKTFSMSNWKAVEKALVSSSRKGTFSEEELQNYRTAWSQPGAMRSMINWYRALVANYTSSDVPSRVTVPTFLIWGAKDQFLGSELASKSLEFCENGRGVLLGEATHWVHHEEPERVNKLILGFISEEPLCSST</sequence>
<proteinExistence type="predicted"/>
<evidence type="ECO:0000313" key="3">
    <source>
        <dbReference type="EMBL" id="AGY80816.1"/>
    </source>
</evidence>
<reference evidence="3 4" key="1">
    <citation type="journal article" date="2013" name="Genome Announc.">
        <title>Complete Genome Sequence of Carnobacterium gilichinskyi Strain WN1359T (DSM 27470T).</title>
        <authorList>
            <person name="Leonard M.T."/>
            <person name="Panayotova N."/>
            <person name="Farmerie W.G."/>
            <person name="Triplett E.W."/>
            <person name="Nicholson W.L."/>
        </authorList>
    </citation>
    <scope>NUCLEOTIDE SEQUENCE [LARGE SCALE GENOMIC DNA]</scope>
    <source>
        <strain evidence="3 4">WN1359</strain>
    </source>
</reference>
<dbReference type="eggNOG" id="COG2267">
    <property type="taxonomic scope" value="Bacteria"/>
</dbReference>
<evidence type="ECO:0000313" key="4">
    <source>
        <dbReference type="Proteomes" id="UP000017469"/>
    </source>
</evidence>
<dbReference type="PATRIC" id="fig|1266845.5.peg.39"/>
<dbReference type="SUPFAM" id="SSF53474">
    <property type="entry name" value="alpha/beta-Hydrolases"/>
    <property type="match status" value="1"/>
</dbReference>
<dbReference type="HOGENOM" id="CLU_020336_7_3_9"/>
<dbReference type="InterPro" id="IPR029058">
    <property type="entry name" value="AB_hydrolase_fold"/>
</dbReference>
<dbReference type="STRING" id="1266845.Q783_00205"/>
<protein>
    <submittedName>
        <fullName evidence="3">Alpha\beta hydrolase</fullName>
    </submittedName>
</protein>
<evidence type="ECO:0000259" key="2">
    <source>
        <dbReference type="Pfam" id="PF00561"/>
    </source>
</evidence>
<dbReference type="RefSeq" id="WP_023176527.1">
    <property type="nucleotide sequence ID" value="NC_022606.1"/>
</dbReference>
<dbReference type="GO" id="GO:0016787">
    <property type="term" value="F:hydrolase activity"/>
    <property type="evidence" value="ECO:0007669"/>
    <property type="project" value="UniProtKB-KW"/>
</dbReference>